<dbReference type="AlphaFoldDB" id="S9P266"/>
<dbReference type="Proteomes" id="UP000011682">
    <property type="component" value="Unassembled WGS sequence"/>
</dbReference>
<dbReference type="InterPro" id="IPR015099">
    <property type="entry name" value="Exotox-A_cataly_dom"/>
</dbReference>
<gene>
    <name evidence="3" type="ORF">D187_007709</name>
</gene>
<dbReference type="GO" id="GO:0047286">
    <property type="term" value="F:NAD+-diphthamide ADP-ribosyltransferase activity"/>
    <property type="evidence" value="ECO:0007669"/>
    <property type="project" value="InterPro"/>
</dbReference>
<proteinExistence type="predicted"/>
<reference evidence="3" key="1">
    <citation type="submission" date="2013-05" db="EMBL/GenBank/DDBJ databases">
        <title>Genome assembly of Cystobacter fuscus DSM 2262.</title>
        <authorList>
            <person name="Sharma G."/>
            <person name="Khatri I."/>
            <person name="Kaur C."/>
            <person name="Mayilraj S."/>
            <person name="Subramanian S."/>
        </authorList>
    </citation>
    <scope>NUCLEOTIDE SEQUENCE [LARGE SCALE GENOMIC DNA]</scope>
    <source>
        <strain evidence="3">DSM 2262</strain>
    </source>
</reference>
<evidence type="ECO:0000313" key="4">
    <source>
        <dbReference type="Proteomes" id="UP000011682"/>
    </source>
</evidence>
<dbReference type="SUPFAM" id="SSF56399">
    <property type="entry name" value="ADP-ribosylation"/>
    <property type="match status" value="1"/>
</dbReference>
<feature type="domain" description="Exotoxin A catalytic" evidence="2">
    <location>
        <begin position="3"/>
        <end position="157"/>
    </location>
</feature>
<evidence type="ECO:0000259" key="2">
    <source>
        <dbReference type="Pfam" id="PF09009"/>
    </source>
</evidence>
<dbReference type="eggNOG" id="ENOG5033QW5">
    <property type="taxonomic scope" value="Bacteria"/>
</dbReference>
<evidence type="ECO:0000313" key="3">
    <source>
        <dbReference type="EMBL" id="EPX56367.1"/>
    </source>
</evidence>
<protein>
    <submittedName>
        <fullName evidence="3">Exotoxin A (NAD-dependent ADP-ribosyltransferase)</fullName>
    </submittedName>
</protein>
<keyword evidence="4" id="KW-1185">Reference proteome</keyword>
<organism evidence="3 4">
    <name type="scientific">Cystobacter fuscus (strain ATCC 25194 / DSM 2262 / NBRC 100088 / M29)</name>
    <dbReference type="NCBI Taxonomy" id="1242864"/>
    <lineage>
        <taxon>Bacteria</taxon>
        <taxon>Pseudomonadati</taxon>
        <taxon>Myxococcota</taxon>
        <taxon>Myxococcia</taxon>
        <taxon>Myxococcales</taxon>
        <taxon>Cystobacterineae</taxon>
        <taxon>Archangiaceae</taxon>
        <taxon>Cystobacter</taxon>
    </lineage>
</organism>
<dbReference type="RefSeq" id="WP_002620646.1">
    <property type="nucleotide sequence ID" value="NZ_ANAH02000066.1"/>
</dbReference>
<sequence>MRDADKRLRDNGYVFVGFKGAPKHKAMDAVNNGLHARMGKDWSGLYVADNPQVAAGYTADDETGSAKGGQLVRVYVPRQDAKNLVNMETPLSKESTAKKEFKDTFGFRIGEDRSYAIRGYEREDRESTETILSGKVAARAVAIPSTIKVDQRFGGDITDYPGAEERRSTPASGTDSAWRR</sequence>
<dbReference type="Pfam" id="PF09009">
    <property type="entry name" value="Exotox-A_cataly"/>
    <property type="match status" value="1"/>
</dbReference>
<comment type="caution">
    <text evidence="3">The sequence shown here is derived from an EMBL/GenBank/DDBJ whole genome shotgun (WGS) entry which is preliminary data.</text>
</comment>
<feature type="compositionally biased region" description="Polar residues" evidence="1">
    <location>
        <begin position="169"/>
        <end position="180"/>
    </location>
</feature>
<evidence type="ECO:0000256" key="1">
    <source>
        <dbReference type="SAM" id="MobiDB-lite"/>
    </source>
</evidence>
<dbReference type="CDD" id="cd01436">
    <property type="entry name" value="Dipth_tox_like"/>
    <property type="match status" value="1"/>
</dbReference>
<name>S9P266_CYSF2</name>
<dbReference type="EMBL" id="ANAH02000066">
    <property type="protein sequence ID" value="EPX56367.1"/>
    <property type="molecule type" value="Genomic_DNA"/>
</dbReference>
<dbReference type="Gene3D" id="3.90.175.10">
    <property type="entry name" value="Diphtheria Toxin, domain 1"/>
    <property type="match status" value="1"/>
</dbReference>
<feature type="region of interest" description="Disordered" evidence="1">
    <location>
        <begin position="153"/>
        <end position="180"/>
    </location>
</feature>
<accession>S9P266</accession>